<dbReference type="SUPFAM" id="SSF52540">
    <property type="entry name" value="P-loop containing nucleoside triphosphate hydrolases"/>
    <property type="match status" value="1"/>
</dbReference>
<dbReference type="PANTHER" id="PTHR11783">
    <property type="entry name" value="SULFOTRANSFERASE SULT"/>
    <property type="match status" value="1"/>
</dbReference>
<dbReference type="Gene3D" id="3.40.50.300">
    <property type="entry name" value="P-loop containing nucleotide triphosphate hydrolases"/>
    <property type="match status" value="1"/>
</dbReference>
<evidence type="ECO:0000256" key="3">
    <source>
        <dbReference type="RuleBase" id="RU361155"/>
    </source>
</evidence>
<keyword evidence="2 3" id="KW-0808">Transferase</keyword>
<evidence type="ECO:0000313" key="5">
    <source>
        <dbReference type="EMBL" id="RLM70337.1"/>
    </source>
</evidence>
<dbReference type="InterPro" id="IPR000863">
    <property type="entry name" value="Sulfotransferase_dom"/>
</dbReference>
<sequence>MAQAQTKTKHVGIEEDDENLTSALPTREGWWEPFFLVQGFWLSPSITKSVTALLAQFRPRRNDIILATYPKCGTTWLKALAFKIVNRSNHPVVTGYGHPLFSHNPHDLVPDLERPCRHLHPVTELDELPYPRLLSTHLPLALLPSSTFTLGWVVYLCREPKDVLVSVWYHIKKVRPNLFIEFDRAFEFFCEGFSFYGPIWEHYLGYWKQSKMEPEKVLFLKYDEMIAEPTKHVKMLAEFLRVPFTDEEGSRGAVEEACTPNLASPTQRHFARPMMLSVNPAALAAKGRAAYQCPTDGLLAHGP</sequence>
<dbReference type="Pfam" id="PF00685">
    <property type="entry name" value="Sulfotransfer_1"/>
    <property type="match status" value="1"/>
</dbReference>
<comment type="caution">
    <text evidence="5">The sequence shown here is derived from an EMBL/GenBank/DDBJ whole genome shotgun (WGS) entry which is preliminary data.</text>
</comment>
<evidence type="ECO:0000313" key="6">
    <source>
        <dbReference type="Proteomes" id="UP000275267"/>
    </source>
</evidence>
<dbReference type="Proteomes" id="UP000275267">
    <property type="component" value="Unassembled WGS sequence"/>
</dbReference>
<dbReference type="OrthoDB" id="205623at2759"/>
<accession>A0A3L6Q2Z3</accession>
<dbReference type="EC" id="2.8.2.-" evidence="3"/>
<evidence type="ECO:0000256" key="2">
    <source>
        <dbReference type="ARBA" id="ARBA00022679"/>
    </source>
</evidence>
<evidence type="ECO:0000256" key="1">
    <source>
        <dbReference type="ARBA" id="ARBA00005771"/>
    </source>
</evidence>
<dbReference type="InterPro" id="IPR027417">
    <property type="entry name" value="P-loop_NTPase"/>
</dbReference>
<keyword evidence="6" id="KW-1185">Reference proteome</keyword>
<comment type="similarity">
    <text evidence="1 3">Belongs to the sulfotransferase 1 family.</text>
</comment>
<gene>
    <name evidence="5" type="ORF">C2845_PM17G05600</name>
</gene>
<reference evidence="6" key="1">
    <citation type="journal article" date="2019" name="Nat. Commun.">
        <title>The genome of broomcorn millet.</title>
        <authorList>
            <person name="Zou C."/>
            <person name="Miki D."/>
            <person name="Li D."/>
            <person name="Tang Q."/>
            <person name="Xiao L."/>
            <person name="Rajput S."/>
            <person name="Deng P."/>
            <person name="Jia W."/>
            <person name="Huang R."/>
            <person name="Zhang M."/>
            <person name="Sun Y."/>
            <person name="Hu J."/>
            <person name="Fu X."/>
            <person name="Schnable P.S."/>
            <person name="Li F."/>
            <person name="Zhang H."/>
            <person name="Feng B."/>
            <person name="Zhu X."/>
            <person name="Liu R."/>
            <person name="Schnable J.C."/>
            <person name="Zhu J.-K."/>
            <person name="Zhang H."/>
        </authorList>
    </citation>
    <scope>NUCLEOTIDE SEQUENCE [LARGE SCALE GENOMIC DNA]</scope>
</reference>
<dbReference type="GO" id="GO:0008146">
    <property type="term" value="F:sulfotransferase activity"/>
    <property type="evidence" value="ECO:0007669"/>
    <property type="project" value="InterPro"/>
</dbReference>
<name>A0A3L6Q2Z3_PANMI</name>
<feature type="domain" description="Sulfotransferase" evidence="4">
    <location>
        <begin position="62"/>
        <end position="248"/>
    </location>
</feature>
<evidence type="ECO:0000259" key="4">
    <source>
        <dbReference type="Pfam" id="PF00685"/>
    </source>
</evidence>
<protein>
    <recommendedName>
        <fullName evidence="3">Sulfotransferase</fullName>
        <ecNumber evidence="3">2.8.2.-</ecNumber>
    </recommendedName>
</protein>
<dbReference type="EMBL" id="PQIB02000014">
    <property type="protein sequence ID" value="RLM70337.1"/>
    <property type="molecule type" value="Genomic_DNA"/>
</dbReference>
<proteinExistence type="inferred from homology"/>
<organism evidence="5 6">
    <name type="scientific">Panicum miliaceum</name>
    <name type="common">Proso millet</name>
    <name type="synonym">Broomcorn millet</name>
    <dbReference type="NCBI Taxonomy" id="4540"/>
    <lineage>
        <taxon>Eukaryota</taxon>
        <taxon>Viridiplantae</taxon>
        <taxon>Streptophyta</taxon>
        <taxon>Embryophyta</taxon>
        <taxon>Tracheophyta</taxon>
        <taxon>Spermatophyta</taxon>
        <taxon>Magnoliopsida</taxon>
        <taxon>Liliopsida</taxon>
        <taxon>Poales</taxon>
        <taxon>Poaceae</taxon>
        <taxon>PACMAD clade</taxon>
        <taxon>Panicoideae</taxon>
        <taxon>Panicodae</taxon>
        <taxon>Paniceae</taxon>
        <taxon>Panicinae</taxon>
        <taxon>Panicum</taxon>
        <taxon>Panicum sect. Panicum</taxon>
    </lineage>
</organism>
<dbReference type="AlphaFoldDB" id="A0A3L6Q2Z3"/>